<reference evidence="7 8" key="1">
    <citation type="submission" date="2019-06" db="EMBL/GenBank/DDBJ databases">
        <title>Draft genome sequence of the filamentous fungus Phialemoniopsis curvata isolated from diesel fuel.</title>
        <authorList>
            <person name="Varaljay V.A."/>
            <person name="Lyon W.J."/>
            <person name="Crouch A.L."/>
            <person name="Drake C.E."/>
            <person name="Hollomon J.M."/>
            <person name="Nadeau L.J."/>
            <person name="Nunn H.S."/>
            <person name="Stevenson B.S."/>
            <person name="Bojanowski C.L."/>
            <person name="Crookes-Goodson W.J."/>
        </authorList>
    </citation>
    <scope>NUCLEOTIDE SEQUENCE [LARGE SCALE GENOMIC DNA]</scope>
    <source>
        <strain evidence="7 8">D216</strain>
    </source>
</reference>
<gene>
    <name evidence="7" type="ORF">E0L32_006066</name>
</gene>
<dbReference type="Proteomes" id="UP000319257">
    <property type="component" value="Unassembled WGS sequence"/>
</dbReference>
<dbReference type="OrthoDB" id="2924818at2759"/>
<dbReference type="GeneID" id="41973513"/>
<keyword evidence="2" id="KW-0456">Lyase</keyword>
<dbReference type="InterPro" id="IPR013024">
    <property type="entry name" value="GGCT-like"/>
</dbReference>
<feature type="active site" description="Proton acceptor" evidence="3">
    <location>
        <position position="98"/>
    </location>
</feature>
<feature type="region of interest" description="Disordered" evidence="5">
    <location>
        <begin position="322"/>
        <end position="341"/>
    </location>
</feature>
<protein>
    <recommendedName>
        <fullName evidence="1">gamma-glutamylcyclotransferase</fullName>
        <ecNumber evidence="1">4.3.2.9</ecNumber>
    </recommendedName>
</protein>
<dbReference type="InterPro" id="IPR036568">
    <property type="entry name" value="GGCT-like_sf"/>
</dbReference>
<dbReference type="PANTHER" id="PTHR12935">
    <property type="entry name" value="GAMMA-GLUTAMYLCYCLOTRANSFERASE"/>
    <property type="match status" value="1"/>
</dbReference>
<dbReference type="GO" id="GO:0003839">
    <property type="term" value="F:gamma-glutamylcyclotransferase activity"/>
    <property type="evidence" value="ECO:0007669"/>
    <property type="project" value="UniProtKB-EC"/>
</dbReference>
<feature type="compositionally biased region" description="Polar residues" evidence="5">
    <location>
        <begin position="10"/>
        <end position="21"/>
    </location>
</feature>
<dbReference type="InterPro" id="IPR017939">
    <property type="entry name" value="G-Glutamylcylcotransferase"/>
</dbReference>
<evidence type="ECO:0000256" key="3">
    <source>
        <dbReference type="PIRSR" id="PIRSR617939-1"/>
    </source>
</evidence>
<evidence type="ECO:0000313" key="8">
    <source>
        <dbReference type="Proteomes" id="UP000319257"/>
    </source>
</evidence>
<dbReference type="Gene3D" id="3.10.490.10">
    <property type="entry name" value="Gamma-glutamyl cyclotransferase-like"/>
    <property type="match status" value="1"/>
</dbReference>
<keyword evidence="8" id="KW-1185">Reference proteome</keyword>
<comment type="caution">
    <text evidence="7">The sequence shown here is derived from an EMBL/GenBank/DDBJ whole genome shotgun (WGS) entry which is preliminary data.</text>
</comment>
<name>A0A507AS21_9PEZI</name>
<dbReference type="AlphaFoldDB" id="A0A507AS21"/>
<dbReference type="EC" id="4.3.2.9" evidence="1"/>
<proteinExistence type="predicted"/>
<dbReference type="STRING" id="1093900.A0A507AS21"/>
<evidence type="ECO:0000256" key="5">
    <source>
        <dbReference type="SAM" id="MobiDB-lite"/>
    </source>
</evidence>
<evidence type="ECO:0000256" key="2">
    <source>
        <dbReference type="ARBA" id="ARBA00023239"/>
    </source>
</evidence>
<dbReference type="SUPFAM" id="SSF110857">
    <property type="entry name" value="Gamma-glutamyl cyclotransferase-like"/>
    <property type="match status" value="1"/>
</dbReference>
<evidence type="ECO:0000259" key="6">
    <source>
        <dbReference type="Pfam" id="PF06094"/>
    </source>
</evidence>
<organism evidence="7 8">
    <name type="scientific">Thyridium curvatum</name>
    <dbReference type="NCBI Taxonomy" id="1093900"/>
    <lineage>
        <taxon>Eukaryota</taxon>
        <taxon>Fungi</taxon>
        <taxon>Dikarya</taxon>
        <taxon>Ascomycota</taxon>
        <taxon>Pezizomycotina</taxon>
        <taxon>Sordariomycetes</taxon>
        <taxon>Sordariomycetidae</taxon>
        <taxon>Thyridiales</taxon>
        <taxon>Thyridiaceae</taxon>
        <taxon>Thyridium</taxon>
    </lineage>
</organism>
<sequence length="341" mass="37313">MSALHPEPDSGQTSRAPRQTKQTMTPYFAYGSNLQLAQMAQRCPASIFSGRATLPGYRWQINQRGVANVVPCDEPGCKVEGLIYLINSKDEKSLDRSEGVARDFYQKHLLRMSFEPHERFAYYKTSGLAAALSGRGGVAEYDGVGSMGPGGGFSDVMGAEPATTGSPGFIKALVYMSKNYAEDGEIRSEYIGRMQKAITDALRLGVNQSFIDDFIRPHLGSAVSPDMPGLPPRKRKVESKRKSGTLTAPDSASRSKHADMMEMDTDQGSKPYILVREVSPRPGKRVDVKALLHENRERHHESRLAYPAEMLNLLLDAHAGDGRDDETVFAHPGHDDGPGTG</sequence>
<accession>A0A507AS21</accession>
<evidence type="ECO:0000256" key="1">
    <source>
        <dbReference type="ARBA" id="ARBA00012346"/>
    </source>
</evidence>
<dbReference type="CDD" id="cd06661">
    <property type="entry name" value="GGCT_like"/>
    <property type="match status" value="1"/>
</dbReference>
<dbReference type="InParanoid" id="A0A507AS21"/>
<dbReference type="PANTHER" id="PTHR12935:SF0">
    <property type="entry name" value="GAMMA-GLUTAMYLCYCLOTRANSFERASE"/>
    <property type="match status" value="1"/>
</dbReference>
<evidence type="ECO:0000313" key="7">
    <source>
        <dbReference type="EMBL" id="TPX13595.1"/>
    </source>
</evidence>
<dbReference type="Pfam" id="PF06094">
    <property type="entry name" value="GGACT"/>
    <property type="match status" value="1"/>
</dbReference>
<evidence type="ECO:0000256" key="4">
    <source>
        <dbReference type="PIRSR" id="PIRSR617939-2"/>
    </source>
</evidence>
<feature type="domain" description="Gamma-glutamylcyclotransferase AIG2-like" evidence="6">
    <location>
        <begin position="27"/>
        <end position="122"/>
    </location>
</feature>
<feature type="region of interest" description="Disordered" evidence="5">
    <location>
        <begin position="221"/>
        <end position="263"/>
    </location>
</feature>
<feature type="binding site" evidence="4">
    <location>
        <begin position="27"/>
        <end position="32"/>
    </location>
    <ligand>
        <name>substrate</name>
    </ligand>
</feature>
<feature type="region of interest" description="Disordered" evidence="5">
    <location>
        <begin position="1"/>
        <end position="21"/>
    </location>
</feature>
<dbReference type="EMBL" id="SKBQ01000033">
    <property type="protein sequence ID" value="TPX13595.1"/>
    <property type="molecule type" value="Genomic_DNA"/>
</dbReference>
<feature type="compositionally biased region" description="Basic residues" evidence="5">
    <location>
        <begin position="232"/>
        <end position="243"/>
    </location>
</feature>
<dbReference type="InterPro" id="IPR009288">
    <property type="entry name" value="AIG2-like_dom"/>
</dbReference>
<dbReference type="RefSeq" id="XP_030995306.1">
    <property type="nucleotide sequence ID" value="XM_031140658.1"/>
</dbReference>